<evidence type="ECO:0000313" key="2">
    <source>
        <dbReference type="Proteomes" id="UP000000763"/>
    </source>
</evidence>
<reference evidence="2" key="2">
    <citation type="journal article" date="2008" name="Nucleic Acids Res.">
        <title>The rice annotation project database (RAP-DB): 2008 update.</title>
        <authorList>
            <consortium name="The rice annotation project (RAP)"/>
        </authorList>
    </citation>
    <scope>GENOME REANNOTATION</scope>
    <source>
        <strain evidence="2">cv. Nipponbare</strain>
    </source>
</reference>
<proteinExistence type="predicted"/>
<accession>Q6K305</accession>
<name>Q6K305_ORYSJ</name>
<dbReference type="AlphaFoldDB" id="Q6K305"/>
<evidence type="ECO:0000313" key="1">
    <source>
        <dbReference type="EMBL" id="BAD23565.1"/>
    </source>
</evidence>
<dbReference type="EMBL" id="AP005738">
    <property type="protein sequence ID" value="BAD23565.1"/>
    <property type="molecule type" value="Genomic_DNA"/>
</dbReference>
<gene>
    <name evidence="1" type="primary">OSJNBb0066C12.39</name>
</gene>
<reference evidence="2" key="1">
    <citation type="journal article" date="2005" name="Nature">
        <title>The map-based sequence of the rice genome.</title>
        <authorList>
            <consortium name="International rice genome sequencing project (IRGSP)"/>
            <person name="Matsumoto T."/>
            <person name="Wu J."/>
            <person name="Kanamori H."/>
            <person name="Katayose Y."/>
            <person name="Fujisawa M."/>
            <person name="Namiki N."/>
            <person name="Mizuno H."/>
            <person name="Yamamoto K."/>
            <person name="Antonio B.A."/>
            <person name="Baba T."/>
            <person name="Sakata K."/>
            <person name="Nagamura Y."/>
            <person name="Aoki H."/>
            <person name="Arikawa K."/>
            <person name="Arita K."/>
            <person name="Bito T."/>
            <person name="Chiden Y."/>
            <person name="Fujitsuka N."/>
            <person name="Fukunaka R."/>
            <person name="Hamada M."/>
            <person name="Harada C."/>
            <person name="Hayashi A."/>
            <person name="Hijishita S."/>
            <person name="Honda M."/>
            <person name="Hosokawa S."/>
            <person name="Ichikawa Y."/>
            <person name="Idonuma A."/>
            <person name="Iijima M."/>
            <person name="Ikeda M."/>
            <person name="Ikeno M."/>
            <person name="Ito K."/>
            <person name="Ito S."/>
            <person name="Ito T."/>
            <person name="Ito Y."/>
            <person name="Ito Y."/>
            <person name="Iwabuchi A."/>
            <person name="Kamiya K."/>
            <person name="Karasawa W."/>
            <person name="Kurita K."/>
            <person name="Katagiri S."/>
            <person name="Kikuta A."/>
            <person name="Kobayashi H."/>
            <person name="Kobayashi N."/>
            <person name="Machita K."/>
            <person name="Maehara T."/>
            <person name="Masukawa M."/>
            <person name="Mizubayashi T."/>
            <person name="Mukai Y."/>
            <person name="Nagasaki H."/>
            <person name="Nagata Y."/>
            <person name="Naito S."/>
            <person name="Nakashima M."/>
            <person name="Nakama Y."/>
            <person name="Nakamichi Y."/>
            <person name="Nakamura M."/>
            <person name="Meguro A."/>
            <person name="Negishi M."/>
            <person name="Ohta I."/>
            <person name="Ohta T."/>
            <person name="Okamoto M."/>
            <person name="Ono N."/>
            <person name="Saji S."/>
            <person name="Sakaguchi M."/>
            <person name="Sakai K."/>
            <person name="Shibata M."/>
            <person name="Shimokawa T."/>
            <person name="Song J."/>
            <person name="Takazaki Y."/>
            <person name="Terasawa K."/>
            <person name="Tsugane M."/>
            <person name="Tsuji K."/>
            <person name="Ueda S."/>
            <person name="Waki K."/>
            <person name="Yamagata H."/>
            <person name="Yamamoto M."/>
            <person name="Yamamoto S."/>
            <person name="Yamane H."/>
            <person name="Yoshiki S."/>
            <person name="Yoshihara R."/>
            <person name="Yukawa K."/>
            <person name="Zhong H."/>
            <person name="Yano M."/>
            <person name="Yuan Q."/>
            <person name="Ouyang S."/>
            <person name="Liu J."/>
            <person name="Jones K.M."/>
            <person name="Gansberger K."/>
            <person name="Moffat K."/>
            <person name="Hill J."/>
            <person name="Bera J."/>
            <person name="Fadrosh D."/>
            <person name="Jin S."/>
            <person name="Johri S."/>
            <person name="Kim M."/>
            <person name="Overton L."/>
            <person name="Reardon M."/>
            <person name="Tsitrin T."/>
            <person name="Vuong H."/>
            <person name="Weaver B."/>
            <person name="Ciecko A."/>
            <person name="Tallon L."/>
            <person name="Jackson J."/>
            <person name="Pai G."/>
            <person name="Aken S.V."/>
            <person name="Utterback T."/>
            <person name="Reidmuller S."/>
            <person name="Feldblyum T."/>
            <person name="Hsiao J."/>
            <person name="Zismann V."/>
            <person name="Iobst S."/>
            <person name="de Vazeille A.R."/>
            <person name="Buell C.R."/>
            <person name="Ying K."/>
            <person name="Li Y."/>
            <person name="Lu T."/>
            <person name="Huang Y."/>
            <person name="Zhao Q."/>
            <person name="Feng Q."/>
            <person name="Zhang L."/>
            <person name="Zhu J."/>
            <person name="Weng Q."/>
            <person name="Mu J."/>
            <person name="Lu Y."/>
            <person name="Fan D."/>
            <person name="Liu Y."/>
            <person name="Guan J."/>
            <person name="Zhang Y."/>
            <person name="Yu S."/>
            <person name="Liu X."/>
            <person name="Zhang Y."/>
            <person name="Hong G."/>
            <person name="Han B."/>
            <person name="Choisne N."/>
            <person name="Demange N."/>
            <person name="Orjeda G."/>
            <person name="Samain S."/>
            <person name="Cattolico L."/>
            <person name="Pelletier E."/>
            <person name="Couloux A."/>
            <person name="Segurens B."/>
            <person name="Wincker P."/>
            <person name="D'Hont A."/>
            <person name="Scarpelli C."/>
            <person name="Weissenbach J."/>
            <person name="Salanoubat M."/>
            <person name="Quetier F."/>
            <person name="Yu Y."/>
            <person name="Kim H.R."/>
            <person name="Rambo T."/>
            <person name="Currie J."/>
            <person name="Collura K."/>
            <person name="Luo M."/>
            <person name="Yang T."/>
            <person name="Ammiraju J.S.S."/>
            <person name="Engler F."/>
            <person name="Soderlund C."/>
            <person name="Wing R.A."/>
            <person name="Palmer L.E."/>
            <person name="de la Bastide M."/>
            <person name="Spiegel L."/>
            <person name="Nascimento L."/>
            <person name="Zutavern T."/>
            <person name="O'Shaughnessy A."/>
            <person name="Dike S."/>
            <person name="Dedhia N."/>
            <person name="Preston R."/>
            <person name="Balija V."/>
            <person name="McCombie W.R."/>
            <person name="Chow T."/>
            <person name="Chen H."/>
            <person name="Chung M."/>
            <person name="Chen C."/>
            <person name="Shaw J."/>
            <person name="Wu H."/>
            <person name="Hsiao K."/>
            <person name="Chao Y."/>
            <person name="Chu M."/>
            <person name="Cheng C."/>
            <person name="Hour A."/>
            <person name="Lee P."/>
            <person name="Lin S."/>
            <person name="Lin Y."/>
            <person name="Liou J."/>
            <person name="Liu S."/>
            <person name="Hsing Y."/>
            <person name="Raghuvanshi S."/>
            <person name="Mohanty A."/>
            <person name="Bharti A.K."/>
            <person name="Gaur A."/>
            <person name="Gupta V."/>
            <person name="Kumar D."/>
            <person name="Ravi V."/>
            <person name="Vij S."/>
            <person name="Kapur A."/>
            <person name="Khurana P."/>
            <person name="Khurana P."/>
            <person name="Khurana J.P."/>
            <person name="Tyagi A.K."/>
            <person name="Gaikwad K."/>
            <person name="Singh A."/>
            <person name="Dalal V."/>
            <person name="Srivastava S."/>
            <person name="Dixit A."/>
            <person name="Pal A.K."/>
            <person name="Ghazi I.A."/>
            <person name="Yadav M."/>
            <person name="Pandit A."/>
            <person name="Bhargava A."/>
            <person name="Sureshbabu K."/>
            <person name="Batra K."/>
            <person name="Sharma T.R."/>
            <person name="Mohapatra T."/>
            <person name="Singh N.K."/>
            <person name="Messing J."/>
            <person name="Nelson A.B."/>
            <person name="Fuks G."/>
            <person name="Kavchok S."/>
            <person name="Keizer G."/>
            <person name="Linton E."/>
            <person name="Llaca V."/>
            <person name="Song R."/>
            <person name="Tanyolac B."/>
            <person name="Young S."/>
            <person name="Ho-Il K."/>
            <person name="Hahn J.H."/>
            <person name="Sangsakoo G."/>
            <person name="Vanavichit A."/>
            <person name="de Mattos Luiz.A.T."/>
            <person name="Zimmer P.D."/>
            <person name="Malone G."/>
            <person name="Dellagostin O."/>
            <person name="de Oliveira A.C."/>
            <person name="Bevan M."/>
            <person name="Bancroft I."/>
            <person name="Minx P."/>
            <person name="Cordum H."/>
            <person name="Wilson R."/>
            <person name="Cheng Z."/>
            <person name="Jin W."/>
            <person name="Jiang J."/>
            <person name="Leong S.A."/>
            <person name="Iwama H."/>
            <person name="Gojobori T."/>
            <person name="Itoh T."/>
            <person name="Niimura Y."/>
            <person name="Fujii Y."/>
            <person name="Habara T."/>
            <person name="Sakai H."/>
            <person name="Sato Y."/>
            <person name="Wilson G."/>
            <person name="Kumar K."/>
            <person name="McCouch S."/>
            <person name="Juretic N."/>
            <person name="Hoen D."/>
            <person name="Wright S."/>
            <person name="Bruskiewich R."/>
            <person name="Bureau T."/>
            <person name="Miyao A."/>
            <person name="Hirochika H."/>
            <person name="Nishikawa T."/>
            <person name="Kadowaki K."/>
            <person name="Sugiura M."/>
            <person name="Burr B."/>
            <person name="Sasaki T."/>
        </authorList>
    </citation>
    <scope>NUCLEOTIDE SEQUENCE [LARGE SCALE GENOMIC DNA]</scope>
    <source>
        <strain evidence="2">cv. Nipponbare</strain>
    </source>
</reference>
<dbReference type="Proteomes" id="UP000000763">
    <property type="component" value="Chromosome 9"/>
</dbReference>
<organism evidence="1 2">
    <name type="scientific">Oryza sativa subsp. japonica</name>
    <name type="common">Rice</name>
    <dbReference type="NCBI Taxonomy" id="39947"/>
    <lineage>
        <taxon>Eukaryota</taxon>
        <taxon>Viridiplantae</taxon>
        <taxon>Streptophyta</taxon>
        <taxon>Embryophyta</taxon>
        <taxon>Tracheophyta</taxon>
        <taxon>Spermatophyta</taxon>
        <taxon>Magnoliopsida</taxon>
        <taxon>Liliopsida</taxon>
        <taxon>Poales</taxon>
        <taxon>Poaceae</taxon>
        <taxon>BOP clade</taxon>
        <taxon>Oryzoideae</taxon>
        <taxon>Oryzeae</taxon>
        <taxon>Oryzinae</taxon>
        <taxon>Oryza</taxon>
        <taxon>Oryza sativa</taxon>
    </lineage>
</organism>
<sequence>MFVAYLVPFAIILHEEAAVFRKTLKRKVDMPAISAVTVAMKLPPRAEKPTTSMERVL</sequence>
<protein>
    <submittedName>
        <fullName evidence="1">Uncharacterized protein</fullName>
    </submittedName>
</protein>